<feature type="compositionally biased region" description="Low complexity" evidence="1">
    <location>
        <begin position="117"/>
        <end position="135"/>
    </location>
</feature>
<protein>
    <recommendedName>
        <fullName evidence="2">R3H domain-containing protein</fullName>
    </recommendedName>
</protein>
<keyword evidence="4" id="KW-1185">Reference proteome</keyword>
<evidence type="ECO:0000256" key="1">
    <source>
        <dbReference type="SAM" id="MobiDB-lite"/>
    </source>
</evidence>
<dbReference type="AlphaFoldDB" id="A0ABD1D1N7"/>
<feature type="compositionally biased region" description="Low complexity" evidence="1">
    <location>
        <begin position="156"/>
        <end position="167"/>
    </location>
</feature>
<dbReference type="EMBL" id="JBEHCU010008071">
    <property type="protein sequence ID" value="KAL1388340.1"/>
    <property type="molecule type" value="Genomic_DNA"/>
</dbReference>
<dbReference type="SUPFAM" id="SSF82708">
    <property type="entry name" value="R3H domain"/>
    <property type="match status" value="1"/>
</dbReference>
<reference evidence="3 4" key="1">
    <citation type="submission" date="2024-05" db="EMBL/GenBank/DDBJ databases">
        <title>Culex pipiens pipiens assembly and annotation.</title>
        <authorList>
            <person name="Alout H."/>
            <person name="Durand T."/>
        </authorList>
    </citation>
    <scope>NUCLEOTIDE SEQUENCE [LARGE SCALE GENOMIC DNA]</scope>
    <source>
        <strain evidence="3">HA-2024</strain>
        <tissue evidence="3">Whole body</tissue>
    </source>
</reference>
<proteinExistence type="predicted"/>
<dbReference type="Proteomes" id="UP001562425">
    <property type="component" value="Unassembled WGS sequence"/>
</dbReference>
<evidence type="ECO:0000313" key="3">
    <source>
        <dbReference type="EMBL" id="KAL1388340.1"/>
    </source>
</evidence>
<dbReference type="Gene3D" id="3.30.1370.50">
    <property type="entry name" value="R3H-like domain"/>
    <property type="match status" value="1"/>
</dbReference>
<accession>A0ABD1D1N7</accession>
<gene>
    <name evidence="3" type="ORF">pipiens_012611</name>
</gene>
<feature type="region of interest" description="Disordered" evidence="1">
    <location>
        <begin position="156"/>
        <end position="221"/>
    </location>
</feature>
<evidence type="ECO:0000313" key="4">
    <source>
        <dbReference type="Proteomes" id="UP001562425"/>
    </source>
</evidence>
<dbReference type="InterPro" id="IPR001374">
    <property type="entry name" value="R3H_dom"/>
</dbReference>
<sequence>MHIKALVRSKHFLKVTLPHTGRLAGRLSRLNVLIFPPVNNYRRFLIHKVSESLVGELGHRRELVTFSIGTGSERRTVVCHRHQLLRDVKATSSKSFEDSTDGASSQPQPQPQLSWRSSIAGPSSGGASASTVPTTSASAASHTNCSAAVASNNNCASGGASASTSGSKSKKRTKRDPAGLVASGGAGASVASDNSKMGVETQHQHEHFFSASSDCGSFRGE</sequence>
<evidence type="ECO:0000259" key="2">
    <source>
        <dbReference type="PROSITE" id="PS51061"/>
    </source>
</evidence>
<organism evidence="3 4">
    <name type="scientific">Culex pipiens pipiens</name>
    <name type="common">Northern house mosquito</name>
    <dbReference type="NCBI Taxonomy" id="38569"/>
    <lineage>
        <taxon>Eukaryota</taxon>
        <taxon>Metazoa</taxon>
        <taxon>Ecdysozoa</taxon>
        <taxon>Arthropoda</taxon>
        <taxon>Hexapoda</taxon>
        <taxon>Insecta</taxon>
        <taxon>Pterygota</taxon>
        <taxon>Neoptera</taxon>
        <taxon>Endopterygota</taxon>
        <taxon>Diptera</taxon>
        <taxon>Nematocera</taxon>
        <taxon>Culicoidea</taxon>
        <taxon>Culicidae</taxon>
        <taxon>Culicinae</taxon>
        <taxon>Culicini</taxon>
        <taxon>Culex</taxon>
        <taxon>Culex</taxon>
    </lineage>
</organism>
<feature type="domain" description="R3H" evidence="2">
    <location>
        <begin position="10"/>
        <end position="82"/>
    </location>
</feature>
<feature type="region of interest" description="Disordered" evidence="1">
    <location>
        <begin position="90"/>
        <end position="135"/>
    </location>
</feature>
<name>A0ABD1D1N7_CULPP</name>
<comment type="caution">
    <text evidence="3">The sequence shown here is derived from an EMBL/GenBank/DDBJ whole genome shotgun (WGS) entry which is preliminary data.</text>
</comment>
<dbReference type="PROSITE" id="PS51061">
    <property type="entry name" value="R3H"/>
    <property type="match status" value="1"/>
</dbReference>
<dbReference type="InterPro" id="IPR036867">
    <property type="entry name" value="R3H_dom_sf"/>
</dbReference>
<dbReference type="GO" id="GO:0003676">
    <property type="term" value="F:nucleic acid binding"/>
    <property type="evidence" value="ECO:0007669"/>
    <property type="project" value="UniProtKB-UniRule"/>
</dbReference>